<dbReference type="InterPro" id="IPR012910">
    <property type="entry name" value="Plug_dom"/>
</dbReference>
<dbReference type="Proteomes" id="UP001214530">
    <property type="component" value="Chromosome"/>
</dbReference>
<protein>
    <submittedName>
        <fullName evidence="10">SusC/RagA family TonB-linked outer membrane protein</fullName>
    </submittedName>
</protein>
<proteinExistence type="inferred from homology"/>
<accession>A0AAJ6B6G8</accession>
<dbReference type="Pfam" id="PF13715">
    <property type="entry name" value="CarbopepD_reg_2"/>
    <property type="match status" value="1"/>
</dbReference>
<evidence type="ECO:0000256" key="7">
    <source>
        <dbReference type="PROSITE-ProRule" id="PRU01360"/>
    </source>
</evidence>
<dbReference type="SUPFAM" id="SSF56935">
    <property type="entry name" value="Porins"/>
    <property type="match status" value="1"/>
</dbReference>
<evidence type="ECO:0000256" key="8">
    <source>
        <dbReference type="SAM" id="MobiDB-lite"/>
    </source>
</evidence>
<sequence>MIYYNLRTKLMAYVRKEKKWIMRINLTVFIMTVSLLQVNASSFAQKITLHEKNTSFEAIINKIQSQSGYDFIGNTILIRNARPISINIKAVSLTDALELCFANQELTYTLKDKTVIIKHRLPSLLDKVVDFFTAIEIRGKVLDEKGFPLPGTTVKVKSTGKTAFTNTNGEFVLDNLNEKDIVQFYFVGYKTKEIAATALKTNPTIKLEVKTGELDEVAVVFTGYQKIKTEQLTGATSTINNKAYESPIVTNNFLQGLQNKLAGVLINGDLKFEGNSLFQIRGISTISATKQPLVVVDGYPTELSLDGINPNEIESVTVLKDAAAAAIYGVRASNGVIIVERKKAVKGDPKFAFRSTLSITPKEDYTTYRFAPTSTKMRYNIDAYDRYPYPKNFYPNSPQRYSAGDEPLLDLSDGLITRAEAEKRMADQYAYDNTADYSKYFEQNKVTQQYDFNLSGGTEKALYYVSSNFTRNQNSKIKSNDQRFLLSGRGSYNFNDKLSFIMTTDFIQTKNNSVPVFGLNDFYSFERFQDDNGNPKATFAGSPINPLFSNAMIAQGYFDNMSYPLRDINEVSDRGMTTSNKIVGDLLYKFIPGLSLKVGGVYEFSTTTNKHIATENASEIKQYVNNYSEVGTDGIIKFNLPKGGYNKTKVATTTGYTLRAQLNYDKKLSEDHAINVIIGAETRKVTAELNGFANFGYNDQTLLQQPVDYNKILTGTWSNPLYYPNPQLSFTDLFQKTFEDNRYVSAYFNGVYTFKSKYTLSGSMRIDQSNLFGTDPKYRYKPLWSVGAAWNVDKEAFMEQLAWVDHLKLRASKGFNGNVSKVSLPQIIANYANNLRTSPTSTGLNILSLENSALRWEETNNFNAGLDFTIFKRITGSIDFYSKKSKDLLGNTGIDPTKGASSAVLNSAKLDNKGFEIALNSDWIQRKSFNWNTGIAFSYNTSKVRDVYQNSTKFNYNYVDGSNINNYIVGYPVGSLFSYRAAGLNADGLPTVYDKNNNIKKLTSSNDEGLNDLEYSGNGIPPYAIGISNRFDIGPFYFYAMIDLYTGFKTRIPRPSPSSNRPQEGAENYFKTPGDEAKTDVMGFYNISTIDFSHDFPAYNNSNKYVVNGSYLLLRDVTVSYRLNNQFLKTIGFSNFEIKAQGSNLYTKGFNKYNYSPATGDYMRRNLVPTFTIGLFTNF</sequence>
<dbReference type="EMBL" id="CP119313">
    <property type="protein sequence ID" value="WEK19937.1"/>
    <property type="molecule type" value="Genomic_DNA"/>
</dbReference>
<dbReference type="InterPro" id="IPR023997">
    <property type="entry name" value="TonB-dep_OMP_SusC/RagA_CS"/>
</dbReference>
<dbReference type="InterPro" id="IPR037066">
    <property type="entry name" value="Plug_dom_sf"/>
</dbReference>
<dbReference type="SUPFAM" id="SSF49464">
    <property type="entry name" value="Carboxypeptidase regulatory domain-like"/>
    <property type="match status" value="1"/>
</dbReference>
<dbReference type="NCBIfam" id="TIGR04056">
    <property type="entry name" value="OMP_RagA_SusC"/>
    <property type="match status" value="1"/>
</dbReference>
<dbReference type="Gene3D" id="2.60.40.1120">
    <property type="entry name" value="Carboxypeptidase-like, regulatory domain"/>
    <property type="match status" value="1"/>
</dbReference>
<keyword evidence="4 7" id="KW-0812">Transmembrane</keyword>
<keyword evidence="3 7" id="KW-1134">Transmembrane beta strand</keyword>
<name>A0AAJ6B6G8_9SPHI</name>
<dbReference type="InterPro" id="IPR039426">
    <property type="entry name" value="TonB-dep_rcpt-like"/>
</dbReference>
<keyword evidence="5 7" id="KW-0472">Membrane</keyword>
<comment type="similarity">
    <text evidence="7">Belongs to the TonB-dependent receptor family.</text>
</comment>
<evidence type="ECO:0000313" key="10">
    <source>
        <dbReference type="EMBL" id="WEK19937.1"/>
    </source>
</evidence>
<dbReference type="InterPro" id="IPR036942">
    <property type="entry name" value="Beta-barrel_TonB_sf"/>
</dbReference>
<dbReference type="Gene3D" id="2.170.130.10">
    <property type="entry name" value="TonB-dependent receptor, plug domain"/>
    <property type="match status" value="1"/>
</dbReference>
<comment type="subcellular location">
    <subcellularLocation>
        <location evidence="1 7">Cell outer membrane</location>
        <topology evidence="1 7">Multi-pass membrane protein</topology>
    </subcellularLocation>
</comment>
<evidence type="ECO:0000256" key="6">
    <source>
        <dbReference type="ARBA" id="ARBA00023237"/>
    </source>
</evidence>
<dbReference type="Pfam" id="PF07715">
    <property type="entry name" value="Plug"/>
    <property type="match status" value="1"/>
</dbReference>
<dbReference type="GO" id="GO:0009279">
    <property type="term" value="C:cell outer membrane"/>
    <property type="evidence" value="ECO:0007669"/>
    <property type="project" value="UniProtKB-SubCell"/>
</dbReference>
<gene>
    <name evidence="10" type="ORF">P0Y49_02065</name>
</gene>
<dbReference type="Gene3D" id="2.40.170.20">
    <property type="entry name" value="TonB-dependent receptor, beta-barrel domain"/>
    <property type="match status" value="1"/>
</dbReference>
<evidence type="ECO:0000313" key="11">
    <source>
        <dbReference type="Proteomes" id="UP001214530"/>
    </source>
</evidence>
<feature type="domain" description="TonB-dependent receptor plug" evidence="9">
    <location>
        <begin position="230"/>
        <end position="336"/>
    </location>
</feature>
<dbReference type="InterPro" id="IPR023996">
    <property type="entry name" value="TonB-dep_OMP_SusC/RagA"/>
</dbReference>
<evidence type="ECO:0000256" key="5">
    <source>
        <dbReference type="ARBA" id="ARBA00023136"/>
    </source>
</evidence>
<dbReference type="AlphaFoldDB" id="A0AAJ6B6G8"/>
<organism evidence="10 11">
    <name type="scientific">Candidatus Pedobacter colombiensis</name>
    <dbReference type="NCBI Taxonomy" id="3121371"/>
    <lineage>
        <taxon>Bacteria</taxon>
        <taxon>Pseudomonadati</taxon>
        <taxon>Bacteroidota</taxon>
        <taxon>Sphingobacteriia</taxon>
        <taxon>Sphingobacteriales</taxon>
        <taxon>Sphingobacteriaceae</taxon>
        <taxon>Pedobacter</taxon>
    </lineage>
</organism>
<evidence type="ECO:0000256" key="4">
    <source>
        <dbReference type="ARBA" id="ARBA00022692"/>
    </source>
</evidence>
<evidence type="ECO:0000256" key="2">
    <source>
        <dbReference type="ARBA" id="ARBA00022448"/>
    </source>
</evidence>
<evidence type="ECO:0000259" key="9">
    <source>
        <dbReference type="Pfam" id="PF07715"/>
    </source>
</evidence>
<reference evidence="10" key="1">
    <citation type="submission" date="2023-03" db="EMBL/GenBank/DDBJ databases">
        <title>Andean soil-derived lignocellulolytic bacterial consortium as a source of novel taxa and putative plastic-active enzymes.</title>
        <authorList>
            <person name="Diaz-Garcia L."/>
            <person name="Chuvochina M."/>
            <person name="Feuerriegel G."/>
            <person name="Bunk B."/>
            <person name="Sproer C."/>
            <person name="Streit W.R."/>
            <person name="Rodriguez L.M."/>
            <person name="Overmann J."/>
            <person name="Jimenez D.J."/>
        </authorList>
    </citation>
    <scope>NUCLEOTIDE SEQUENCE</scope>
    <source>
        <strain evidence="10">MAG 3858</strain>
    </source>
</reference>
<dbReference type="PROSITE" id="PS52016">
    <property type="entry name" value="TONB_DEPENDENT_REC_3"/>
    <property type="match status" value="1"/>
</dbReference>
<dbReference type="InterPro" id="IPR008969">
    <property type="entry name" value="CarboxyPept-like_regulatory"/>
</dbReference>
<dbReference type="NCBIfam" id="TIGR04057">
    <property type="entry name" value="SusC_RagA_signa"/>
    <property type="match status" value="1"/>
</dbReference>
<keyword evidence="6 7" id="KW-0998">Cell outer membrane</keyword>
<keyword evidence="2 7" id="KW-0813">Transport</keyword>
<evidence type="ECO:0000256" key="1">
    <source>
        <dbReference type="ARBA" id="ARBA00004571"/>
    </source>
</evidence>
<evidence type="ECO:0000256" key="3">
    <source>
        <dbReference type="ARBA" id="ARBA00022452"/>
    </source>
</evidence>
<feature type="region of interest" description="Disordered" evidence="8">
    <location>
        <begin position="1053"/>
        <end position="1074"/>
    </location>
</feature>